<accession>A0A8S1P595</accession>
<evidence type="ECO:0008006" key="10">
    <source>
        <dbReference type="Google" id="ProtNLM"/>
    </source>
</evidence>
<evidence type="ECO:0000313" key="9">
    <source>
        <dbReference type="Proteomes" id="UP000692954"/>
    </source>
</evidence>
<dbReference type="PROSITE" id="PS51717">
    <property type="entry name" value="G_VLIG"/>
    <property type="match status" value="1"/>
</dbReference>
<evidence type="ECO:0000259" key="7">
    <source>
        <dbReference type="PROSITE" id="PS51717"/>
    </source>
</evidence>
<dbReference type="Pfam" id="PF25683">
    <property type="entry name" value="URGCP_GTPase"/>
    <property type="match status" value="1"/>
</dbReference>
<feature type="region of interest" description="Disordered" evidence="5">
    <location>
        <begin position="1021"/>
        <end position="1041"/>
    </location>
</feature>
<dbReference type="Pfam" id="PF13519">
    <property type="entry name" value="VWA_2"/>
    <property type="match status" value="1"/>
</dbReference>
<feature type="domain" description="VLIG-type G" evidence="7">
    <location>
        <begin position="1121"/>
        <end position="1231"/>
    </location>
</feature>
<dbReference type="PROSITE" id="PS51715">
    <property type="entry name" value="G_GB1_RHD3"/>
    <property type="match status" value="1"/>
</dbReference>
<feature type="domain" description="GB1/RHD3-type G" evidence="6">
    <location>
        <begin position="1121"/>
        <end position="1149"/>
    </location>
</feature>
<evidence type="ECO:0000256" key="1">
    <source>
        <dbReference type="ARBA" id="ARBA00022741"/>
    </source>
</evidence>
<gene>
    <name evidence="8" type="ORF">PSON_ATCC_30995.1.T0690274</name>
</gene>
<comment type="caution">
    <text evidence="8">The sequence shown here is derived from an EMBL/GenBank/DDBJ whole genome shotgun (WGS) entry which is preliminary data.</text>
</comment>
<dbReference type="GO" id="GO:0005525">
    <property type="term" value="F:GTP binding"/>
    <property type="evidence" value="ECO:0007669"/>
    <property type="project" value="UniProtKB-KW"/>
</dbReference>
<dbReference type="InterPro" id="IPR030383">
    <property type="entry name" value="G_VLIG_dom"/>
</dbReference>
<comment type="similarity">
    <text evidence="3">Belongs to the TRAFAC class dynamin-like GTPase superfamily. GB1/RHD3 GTPase family.</text>
</comment>
<keyword evidence="4" id="KW-0175">Coiled coil</keyword>
<feature type="coiled-coil region" evidence="4">
    <location>
        <begin position="932"/>
        <end position="969"/>
    </location>
</feature>
<organism evidence="8 9">
    <name type="scientific">Paramecium sonneborni</name>
    <dbReference type="NCBI Taxonomy" id="65129"/>
    <lineage>
        <taxon>Eukaryota</taxon>
        <taxon>Sar</taxon>
        <taxon>Alveolata</taxon>
        <taxon>Ciliophora</taxon>
        <taxon>Intramacronucleata</taxon>
        <taxon>Oligohymenophorea</taxon>
        <taxon>Peniculida</taxon>
        <taxon>Parameciidae</taxon>
        <taxon>Paramecium</taxon>
    </lineage>
</organism>
<keyword evidence="9" id="KW-1185">Reference proteome</keyword>
<evidence type="ECO:0000259" key="6">
    <source>
        <dbReference type="PROSITE" id="PS51715"/>
    </source>
</evidence>
<evidence type="ECO:0000313" key="8">
    <source>
        <dbReference type="EMBL" id="CAD8098190.1"/>
    </source>
</evidence>
<dbReference type="PANTHER" id="PTHR22796:SF1">
    <property type="entry name" value="VWFA DOMAIN-CONTAINING PROTEIN"/>
    <property type="match status" value="1"/>
</dbReference>
<protein>
    <recommendedName>
        <fullName evidence="10">VLIG-type G domain-containing protein</fullName>
    </recommendedName>
</protein>
<dbReference type="Proteomes" id="UP000692954">
    <property type="component" value="Unassembled WGS sequence"/>
</dbReference>
<dbReference type="InterPro" id="IPR030386">
    <property type="entry name" value="G_GB1_RHD3_dom"/>
</dbReference>
<dbReference type="InterPro" id="IPR002035">
    <property type="entry name" value="VWF_A"/>
</dbReference>
<evidence type="ECO:0000256" key="4">
    <source>
        <dbReference type="SAM" id="Coils"/>
    </source>
</evidence>
<dbReference type="CDD" id="cd00198">
    <property type="entry name" value="vWFA"/>
    <property type="match status" value="1"/>
</dbReference>
<dbReference type="OrthoDB" id="306346at2759"/>
<feature type="coiled-coil region" evidence="4">
    <location>
        <begin position="847"/>
        <end position="906"/>
    </location>
</feature>
<sequence>MIQQSSDPKEEITNFFKNLQEEIDEGILENDNEIQQSIEEKLNNFEGDLRIEFLNQMHDKLKGRTFLNLSQFQVNNNIVNNKPGEQIDLKKLYNEALLQKNYNKIFQAIKDPQFCEINGIPLEIKEYIDSLKNLGENVQLIFDLFQVQKNIISYSFIQNLELLLRLFYLNDKRIHQFVGSCLLTQIYEFENYIDTFKETYNQEFQLVIEKLGKVQLKEETSQQSRQSFSQSKNNKNIFQLFDLLTIDIQTYNHITIIEFLEHLTNFNIQGNDENQIIQYFLFTENFNWQVDFLYFKLVIYFWVRYTEKFQLRETLKNFYEKKLLRSKNKLPTMEREFKEIKKSLQDLIFQNLIHKFVYFNQLEDKKFIENYNQYQVKLKIQKLKYENFKFQTLENFINESDVQTQQNYINFLKFYQLKNLKQLTKIELTFIQFVSTTPFTISTQQILKECFKINGNLLDVKNKLKKVFLEKISTPSDKDQCLFLNILNYLYSQTYIKQEVTNKPLKIKSWLEQIELFNKQPLNLNIILEEFNISLTQENIQITQQKILEWLNDMKKDQKRGEPWQDFLDLITQNRNEIIKNGIDCFNIKSLFQILFNNSNKELKVILIKQHSKNYPIPFIYKNSQLDNPLQNLDLYKFNQDIYYLLQQDFTIINCSLSRIQQRIGKTQLLNKIFYKDDKFEICDSSLINKNTIDCNFDFSFNGSRNYLIADTHGQFEDDVLQLILPFFKLWIIQMKSEKELVENIYRVNKLLKQINIKPFICFIIRDSQTEKIIQDEIQKIDAQQVKVCLLSNLQQMDKQKQEGEINKIRNILLEIIGKENENIEESQLKLQFLQVCQNFGMKVEEIHQVQKIVDELEIELNKIQSEKEGFYSGKAFPLRSTEWNLQQLQQQKIKIDLQIKQNQQMLDQKERSIYEFKKQNSQDDLKLQTNFNDKKKEKEDILNKLNSLNQEKEKINQLTFEFEQKMKNINFNQSNLLQIFSSIFKLDNFYIGYLQIVESIAKFNQINISSIEDQIKKLKEQEKHDQQQREDQEKHNQQQQEIQEKEIQILQDNLKFKNISIELFWREIIQGNFYQILNYTQTIVKLIQKGEPFEFLNGDDLSINFNFLRQLGSLLIKEQENKILVISILGPQSSGKSTLLNKIFGCHFLTSVGRCTKGMYLQLLKISNKEQFQNLFDYILLLDSEGLQNPNQQDSEFDKRLALFIISISDIIILNVKGEINLEFHNLIEMCLFTLGKHQKLQTSKQIIWCFNQNSQTNDKKKLYKQIEDIVENLKRESKQEIDFSKISGCQEDEIELLGMASVSEKWNNVNCLTKSKEWNQEKKIEGYSKDAYSVGIKSILRFIQKHQKLLDERKLFLSWDHFTKKVEECWQIVSRLPDVVEFAELKDQRDYEKLNKILHSKLKQKNIQISHQVSQLTYKIQMSINKDGIQNLDFLKSVKNTIEGAFKDESKQIEEEILQELIIETQSIGISKKILRKMQDHLSEIITSHTLEGSLLIQQEIYKYERRLQEKLLHLKIEEAVQQILSDKEKLILFQQNQQKRNSEFEQIWMNIIEGSNNQIELIFNEFQQQLFDSIYLFQKNYIYKFDNYLDYIGFYKEKFNKAHPEKEQLLEQLSWQIFQEEFQKQSFFALQRENGREYSYIFSQKINQMIELMPENCIINPFIYIAENNNQKDSIQDFKNQLQLIQNQNEMREIIFNFLRLVNSLQIDLDLQQEQRIRNTLQEGENFPQNKLIVFEYLIQIFNTLKINQQTFKRQDLQKKDINFLLCYFPKINLSFELVQNKGSEELKNYIIIQEERVYTNKLPRNSSLYNYFEYIISQNTKLMDEQTFAREFPSEFNKIMDENNGWDKLCQSIYNLIKQELFSQSSIMKSNIVSQMWKEEDTTQINSSLILRIMNKIENELKFFNSQFAFYGITISRLFERKLYCYSIFAIWRFICYQKWEIYDQEKQLLKSQKQQLKILYEDEILQRKQEMSIQKAKFVAKQIQIGLIGKFYCQNISKVQQYIEQKLLTSFEVIQYLDQQLLIKKKKIETVQKDFSKQIELYVFYQKKFIELYVESYIQDIKAEIFKNYQINVKIQDYLEQILTKLMKLYQQISNNYKIKELKLKDLFKDQELDQANMEKRIFIEVLNFIFGNQIENLDQFCKPQIFENNYDDCLIPKIQDQIVNSTSQKSVYKLSTFLECLQAELQLLRDQRIELSLERFSIQNILDSIQIHMRGCNQTCPMCNRKCDSDNFKSKDHQHKCQNGHQLRGMNRIIINSYPSLFTCEEIIDEAELKIVETNRLKPWREIKQYFQNWSFKDLLSQQKIEENKQKMMNIWNGGIGELICKQLSKEMRQEIVCLKKYDIPMSLQTHSTHYIFIIDDSISMKQYWQAVIKCVQEQFKYLSNKKNVKVSVIIFGTSARIVINCKEVDIDKQIPLIQFQGQWFTHFGPALKLAQELVIQNQEFSQTMILFYTDGQPSWYSTADEHTKNFCMIEKRFRDQIYFSACSQPNVSYQLQNIVDRFSQSFASAQLRERIEPFQLNDVWTEIISQNHHKYLA</sequence>
<evidence type="ECO:0000256" key="2">
    <source>
        <dbReference type="ARBA" id="ARBA00023134"/>
    </source>
</evidence>
<dbReference type="PANTHER" id="PTHR22796">
    <property type="entry name" value="URG4-RELATED"/>
    <property type="match status" value="1"/>
</dbReference>
<proteinExistence type="inferred from homology"/>
<keyword evidence="1" id="KW-0547">Nucleotide-binding</keyword>
<name>A0A8S1P595_9CILI</name>
<dbReference type="EMBL" id="CAJJDN010000069">
    <property type="protein sequence ID" value="CAD8098190.1"/>
    <property type="molecule type" value="Genomic_DNA"/>
</dbReference>
<evidence type="ECO:0000256" key="3">
    <source>
        <dbReference type="PROSITE-ProRule" id="PRU01052"/>
    </source>
</evidence>
<reference evidence="8" key="1">
    <citation type="submission" date="2021-01" db="EMBL/GenBank/DDBJ databases">
        <authorList>
            <consortium name="Genoscope - CEA"/>
            <person name="William W."/>
        </authorList>
    </citation>
    <scope>NUCLEOTIDE SEQUENCE</scope>
</reference>
<evidence type="ECO:0000256" key="5">
    <source>
        <dbReference type="SAM" id="MobiDB-lite"/>
    </source>
</evidence>
<keyword evidence="2" id="KW-0342">GTP-binding</keyword>